<dbReference type="SUPFAM" id="SSF56672">
    <property type="entry name" value="DNA/RNA polymerases"/>
    <property type="match status" value="1"/>
</dbReference>
<dbReference type="OrthoDB" id="9113925at2759"/>
<dbReference type="InterPro" id="IPR043128">
    <property type="entry name" value="Rev_trsase/Diguanyl_cyclase"/>
</dbReference>
<dbReference type="GO" id="GO:0003964">
    <property type="term" value="F:RNA-directed DNA polymerase activity"/>
    <property type="evidence" value="ECO:0007669"/>
    <property type="project" value="UniProtKB-KW"/>
</dbReference>
<dbReference type="EMBL" id="BFEA01000037">
    <property type="protein sequence ID" value="GBG63254.1"/>
    <property type="molecule type" value="Genomic_DNA"/>
</dbReference>
<evidence type="ECO:0000256" key="5">
    <source>
        <dbReference type="ARBA" id="ARBA00022759"/>
    </source>
</evidence>
<dbReference type="InterPro" id="IPR053134">
    <property type="entry name" value="RNA-dir_DNA_polymerase"/>
</dbReference>
<keyword evidence="2" id="KW-0808">Transferase</keyword>
<dbReference type="Gene3D" id="3.30.70.270">
    <property type="match status" value="2"/>
</dbReference>
<reference evidence="9 10" key="1">
    <citation type="journal article" date="2018" name="Cell">
        <title>The Chara Genome: Secondary Complexity and Implications for Plant Terrestrialization.</title>
        <authorList>
            <person name="Nishiyama T."/>
            <person name="Sakayama H."/>
            <person name="Vries J.D."/>
            <person name="Buschmann H."/>
            <person name="Saint-Marcoux D."/>
            <person name="Ullrich K.K."/>
            <person name="Haas F.B."/>
            <person name="Vanderstraeten L."/>
            <person name="Becker D."/>
            <person name="Lang D."/>
            <person name="Vosolsobe S."/>
            <person name="Rombauts S."/>
            <person name="Wilhelmsson P.K.I."/>
            <person name="Janitza P."/>
            <person name="Kern R."/>
            <person name="Heyl A."/>
            <person name="Rumpler F."/>
            <person name="Villalobos L.I.A.C."/>
            <person name="Clay J.M."/>
            <person name="Skokan R."/>
            <person name="Toyoda A."/>
            <person name="Suzuki Y."/>
            <person name="Kagoshima H."/>
            <person name="Schijlen E."/>
            <person name="Tajeshwar N."/>
            <person name="Catarino B."/>
            <person name="Hetherington A.J."/>
            <person name="Saltykova A."/>
            <person name="Bonnot C."/>
            <person name="Breuninger H."/>
            <person name="Symeonidi A."/>
            <person name="Radhakrishnan G.V."/>
            <person name="Van Nieuwerburgh F."/>
            <person name="Deforce D."/>
            <person name="Chang C."/>
            <person name="Karol K.G."/>
            <person name="Hedrich R."/>
            <person name="Ulvskov P."/>
            <person name="Glockner G."/>
            <person name="Delwiche C.F."/>
            <person name="Petrasek J."/>
            <person name="Van de Peer Y."/>
            <person name="Friml J."/>
            <person name="Beilby M."/>
            <person name="Dolan L."/>
            <person name="Kohara Y."/>
            <person name="Sugano S."/>
            <person name="Fujiyama A."/>
            <person name="Delaux P.-M."/>
            <person name="Quint M."/>
            <person name="TheiBen G."/>
            <person name="Hagemann M."/>
            <person name="Harholt J."/>
            <person name="Dunand C."/>
            <person name="Zachgo S."/>
            <person name="Langdale J."/>
            <person name="Maumus F."/>
            <person name="Straeten D.V.D."/>
            <person name="Gould S.B."/>
            <person name="Rensing S.A."/>
        </authorList>
    </citation>
    <scope>NUCLEOTIDE SEQUENCE [LARGE SCALE GENOMIC DNA]</scope>
    <source>
        <strain evidence="9 10">S276</strain>
    </source>
</reference>
<gene>
    <name evidence="9" type="ORF">CBR_g37340</name>
</gene>
<evidence type="ECO:0000256" key="3">
    <source>
        <dbReference type="ARBA" id="ARBA00022695"/>
    </source>
</evidence>
<dbReference type="PANTHER" id="PTHR24559">
    <property type="entry name" value="TRANSPOSON TY3-I GAG-POL POLYPROTEIN"/>
    <property type="match status" value="1"/>
</dbReference>
<evidence type="ECO:0000256" key="2">
    <source>
        <dbReference type="ARBA" id="ARBA00022679"/>
    </source>
</evidence>
<dbReference type="InterPro" id="IPR000477">
    <property type="entry name" value="RT_dom"/>
</dbReference>
<dbReference type="GO" id="GO:0004519">
    <property type="term" value="F:endonuclease activity"/>
    <property type="evidence" value="ECO:0007669"/>
    <property type="project" value="UniProtKB-KW"/>
</dbReference>
<evidence type="ECO:0000256" key="4">
    <source>
        <dbReference type="ARBA" id="ARBA00022722"/>
    </source>
</evidence>
<protein>
    <recommendedName>
        <fullName evidence="8">Reverse transcriptase domain-containing protein</fullName>
    </recommendedName>
</protein>
<evidence type="ECO:0000259" key="8">
    <source>
        <dbReference type="PROSITE" id="PS50878"/>
    </source>
</evidence>
<evidence type="ECO:0000256" key="1">
    <source>
        <dbReference type="ARBA" id="ARBA00022670"/>
    </source>
</evidence>
<dbReference type="PROSITE" id="PS50878">
    <property type="entry name" value="RT_POL"/>
    <property type="match status" value="1"/>
</dbReference>
<dbReference type="Gramene" id="GBG63254">
    <property type="protein sequence ID" value="GBG63254"/>
    <property type="gene ID" value="CBR_g37340"/>
</dbReference>
<keyword evidence="7" id="KW-0695">RNA-directed DNA polymerase</keyword>
<name>A0A388JZM4_CHABU</name>
<dbReference type="PANTHER" id="PTHR24559:SF444">
    <property type="entry name" value="REVERSE TRANSCRIPTASE DOMAIN-CONTAINING PROTEIN"/>
    <property type="match status" value="1"/>
</dbReference>
<proteinExistence type="predicted"/>
<dbReference type="Proteomes" id="UP000265515">
    <property type="component" value="Unassembled WGS sequence"/>
</dbReference>
<accession>A0A388JZM4</accession>
<organism evidence="9 10">
    <name type="scientific">Chara braunii</name>
    <name type="common">Braun's stonewort</name>
    <dbReference type="NCBI Taxonomy" id="69332"/>
    <lineage>
        <taxon>Eukaryota</taxon>
        <taxon>Viridiplantae</taxon>
        <taxon>Streptophyta</taxon>
        <taxon>Charophyceae</taxon>
        <taxon>Charales</taxon>
        <taxon>Characeae</taxon>
        <taxon>Chara</taxon>
    </lineage>
</organism>
<feature type="domain" description="Reverse transcriptase" evidence="8">
    <location>
        <begin position="17"/>
        <end position="196"/>
    </location>
</feature>
<evidence type="ECO:0000256" key="6">
    <source>
        <dbReference type="ARBA" id="ARBA00022801"/>
    </source>
</evidence>
<keyword evidence="4" id="KW-0540">Nuclease</keyword>
<keyword evidence="6" id="KW-0378">Hydrolase</keyword>
<dbReference type="GO" id="GO:0006508">
    <property type="term" value="P:proteolysis"/>
    <property type="evidence" value="ECO:0007669"/>
    <property type="project" value="UniProtKB-KW"/>
</dbReference>
<dbReference type="InterPro" id="IPR043502">
    <property type="entry name" value="DNA/RNA_pol_sf"/>
</dbReference>
<comment type="caution">
    <text evidence="9">The sequence shown here is derived from an EMBL/GenBank/DDBJ whole genome shotgun (WGS) entry which is preliminary data.</text>
</comment>
<keyword evidence="5" id="KW-0255">Endonuclease</keyword>
<dbReference type="Gene3D" id="3.10.10.10">
    <property type="entry name" value="HIV Type 1 Reverse Transcriptase, subunit A, domain 1"/>
    <property type="match status" value="1"/>
</dbReference>
<dbReference type="CDD" id="cd01647">
    <property type="entry name" value="RT_LTR"/>
    <property type="match status" value="1"/>
</dbReference>
<sequence>MGPGELEELRRQIDEMIDKGWIKPSESEFGAPVLFVPKKGGKLRMCIDYRGLNRITRKNVYPLPRIDYLLDATGGCKVFSKIDFKSGYHQIEVDFADQHKTTFKMHDGLYEFTVMPFGLTNAPTTFRSLMDKVLREQIGRFVVVYLDDILIFSKSMEEHLKHLEEVLTILKKTQLYLNLEKSEFGKDSVIYLGHQLFVAGLEPEATKVEVIRNWPQPVNVHEVRSFLGLESYYQKFVPRASIVSIDKLECFPFLGRRVHERLSSFERRLAGITITDDVLGEAVMACDMIEEEGGDVFGTVRSRARNEVGTFGQATDNDVDAIMPAVGLGEAAHEVHGDGLPMRAWRGVISFLERMEETMVLPMRMVKYCRSSVLAAIVPIEGLVLACEFVERVRNLGKVVNERTVIVGKAKEGTKFEEGLEQGVLDEGCDLRGVHTVAFSEDNVAEVFDARSGKRTFAELGVEFLLSEDREDLANMLEVGLEGGPKGEDVIKVHDDTDFEEVTEDVIHGGLECGGGIGEFERHYEELIVPEPRAECGLMGVVLADTDLVEATANVNLGEIFGSTKSIKELGDPRKGVLVLDRDKVQGVVVCAHAEFRSSTFPYKRAASTEGR</sequence>
<keyword evidence="3" id="KW-0548">Nucleotidyltransferase</keyword>
<evidence type="ECO:0000256" key="7">
    <source>
        <dbReference type="ARBA" id="ARBA00022918"/>
    </source>
</evidence>
<dbReference type="FunFam" id="3.10.10.10:FF:000007">
    <property type="entry name" value="Retrovirus-related Pol polyprotein from transposon 17.6-like Protein"/>
    <property type="match status" value="1"/>
</dbReference>
<evidence type="ECO:0000313" key="10">
    <source>
        <dbReference type="Proteomes" id="UP000265515"/>
    </source>
</evidence>
<dbReference type="AlphaFoldDB" id="A0A388JZM4"/>
<dbReference type="GO" id="GO:0008233">
    <property type="term" value="F:peptidase activity"/>
    <property type="evidence" value="ECO:0007669"/>
    <property type="project" value="UniProtKB-KW"/>
</dbReference>
<evidence type="ECO:0000313" key="9">
    <source>
        <dbReference type="EMBL" id="GBG63254.1"/>
    </source>
</evidence>
<keyword evidence="10" id="KW-1185">Reference proteome</keyword>
<keyword evidence="1" id="KW-0645">Protease</keyword>
<dbReference type="Pfam" id="PF00078">
    <property type="entry name" value="RVT_1"/>
    <property type="match status" value="1"/>
</dbReference>